<organism evidence="1">
    <name type="scientific">Trypanosoma vivax (strain Y486)</name>
    <dbReference type="NCBI Taxonomy" id="1055687"/>
    <lineage>
        <taxon>Eukaryota</taxon>
        <taxon>Discoba</taxon>
        <taxon>Euglenozoa</taxon>
        <taxon>Kinetoplastea</taxon>
        <taxon>Metakinetoplastina</taxon>
        <taxon>Trypanosomatida</taxon>
        <taxon>Trypanosomatidae</taxon>
        <taxon>Trypanosoma</taxon>
        <taxon>Duttonella</taxon>
    </lineage>
</organism>
<dbReference type="EMBL" id="HE573019">
    <property type="protein sequence ID" value="CCC47110.1"/>
    <property type="molecule type" value="Genomic_DNA"/>
</dbReference>
<reference evidence="1" key="1">
    <citation type="journal article" date="2012" name="Proc. Natl. Acad. Sci. U.S.A.">
        <title>Antigenic diversity is generated by distinct evolutionary mechanisms in African trypanosome species.</title>
        <authorList>
            <person name="Jackson A.P."/>
            <person name="Berry A."/>
            <person name="Aslett M."/>
            <person name="Allison H.C."/>
            <person name="Burton P."/>
            <person name="Vavrova-Anderson J."/>
            <person name="Brown R."/>
            <person name="Browne H."/>
            <person name="Corton N."/>
            <person name="Hauser H."/>
            <person name="Gamble J."/>
            <person name="Gilderthorp R."/>
            <person name="Marcello L."/>
            <person name="McQuillan J."/>
            <person name="Otto T.D."/>
            <person name="Quail M.A."/>
            <person name="Sanders M.J."/>
            <person name="van Tonder A."/>
            <person name="Ginger M.L."/>
            <person name="Field M.C."/>
            <person name="Barry J.D."/>
            <person name="Hertz-Fowler C."/>
            <person name="Berriman M."/>
        </authorList>
    </citation>
    <scope>NUCLEOTIDE SEQUENCE</scope>
    <source>
        <strain evidence="1">Y486</strain>
    </source>
</reference>
<gene>
    <name evidence="1" type="ORF">TVY486_0302970</name>
</gene>
<proteinExistence type="predicted"/>
<sequence>MRGKFFAWMSVHVVERGWIISRCPDIVVPERRKLYLLAREGGFENKTSVVFGIHQCETVERANATRYVRAAQTAKASTLYKIKCKKGTQQHKASACTLQQYVDDVLDPSTALIPQQILLVPFASPAPYTPTTCTYAHNGKGK</sequence>
<evidence type="ECO:0000313" key="1">
    <source>
        <dbReference type="EMBL" id="CCC47110.1"/>
    </source>
</evidence>
<protein>
    <submittedName>
        <fullName evidence="1">Uncharacterized protein</fullName>
    </submittedName>
</protein>
<name>G0TT29_TRYVY</name>
<accession>G0TT29</accession>
<dbReference type="AlphaFoldDB" id="G0TT29"/>